<dbReference type="InterPro" id="IPR003439">
    <property type="entry name" value="ABC_transporter-like_ATP-bd"/>
</dbReference>
<dbReference type="GO" id="GO:0022857">
    <property type="term" value="F:transmembrane transporter activity"/>
    <property type="evidence" value="ECO:0007669"/>
    <property type="project" value="TreeGrafter"/>
</dbReference>
<evidence type="ECO:0000256" key="5">
    <source>
        <dbReference type="ARBA" id="ARBA00022989"/>
    </source>
</evidence>
<dbReference type="PROSITE" id="PS50928">
    <property type="entry name" value="ABC_TM1"/>
    <property type="match status" value="1"/>
</dbReference>
<feature type="transmembrane region" description="Helical" evidence="7">
    <location>
        <begin position="241"/>
        <end position="264"/>
    </location>
</feature>
<dbReference type="PANTHER" id="PTHR24220">
    <property type="entry name" value="IMPORT ATP-BINDING PROTEIN"/>
    <property type="match status" value="1"/>
</dbReference>
<keyword evidence="5 7" id="KW-1133">Transmembrane helix</keyword>
<reference evidence="11" key="1">
    <citation type="submission" date="2021-03" db="EMBL/GenBank/DDBJ databases">
        <authorList>
            <person name="Sun Q."/>
        </authorList>
    </citation>
    <scope>NUCLEOTIDE SEQUENCE</scope>
    <source>
        <strain evidence="11">CCM 8862</strain>
    </source>
</reference>
<keyword evidence="12" id="KW-1185">Reference proteome</keyword>
<comment type="similarity">
    <text evidence="7">Belongs to the binding-protein-dependent transport system permease family.</text>
</comment>
<dbReference type="GO" id="GO:0005524">
    <property type="term" value="F:ATP binding"/>
    <property type="evidence" value="ECO:0007669"/>
    <property type="project" value="UniProtKB-KW"/>
</dbReference>
<dbReference type="InterPro" id="IPR017871">
    <property type="entry name" value="ABC_transporter-like_CS"/>
</dbReference>
<dbReference type="RefSeq" id="WP_207118441.1">
    <property type="nucleotide sequence ID" value="NZ_JAFLEQ010000008.1"/>
</dbReference>
<dbReference type="InterPro" id="IPR035906">
    <property type="entry name" value="MetI-like_sf"/>
</dbReference>
<accession>A0A939E0P6</accession>
<dbReference type="SUPFAM" id="SSF52540">
    <property type="entry name" value="P-loop containing nucleoside triphosphate hydrolases"/>
    <property type="match status" value="2"/>
</dbReference>
<evidence type="ECO:0000256" key="6">
    <source>
        <dbReference type="ARBA" id="ARBA00023136"/>
    </source>
</evidence>
<dbReference type="Proteomes" id="UP000664332">
    <property type="component" value="Unassembled WGS sequence"/>
</dbReference>
<dbReference type="PROSITE" id="PS50893">
    <property type="entry name" value="ABC_TRANSPORTER_2"/>
    <property type="match status" value="2"/>
</dbReference>
<dbReference type="GO" id="GO:0005886">
    <property type="term" value="C:plasma membrane"/>
    <property type="evidence" value="ECO:0007669"/>
    <property type="project" value="UniProtKB-SubCell"/>
</dbReference>
<dbReference type="SMART" id="SM00382">
    <property type="entry name" value="AAA"/>
    <property type="match status" value="2"/>
</dbReference>
<comment type="caution">
    <text evidence="11">The sequence shown here is derived from an EMBL/GenBank/DDBJ whole genome shotgun (WGS) entry which is preliminary data.</text>
</comment>
<evidence type="ECO:0000259" key="9">
    <source>
        <dbReference type="PROSITE" id="PS50893"/>
    </source>
</evidence>
<dbReference type="Pfam" id="PF00005">
    <property type="entry name" value="ABC_tran"/>
    <property type="match status" value="2"/>
</dbReference>
<dbReference type="CDD" id="cd06261">
    <property type="entry name" value="TM_PBP2"/>
    <property type="match status" value="1"/>
</dbReference>
<protein>
    <submittedName>
        <fullName evidence="11">ATP-binding cassette domain-containing protein</fullName>
    </submittedName>
</protein>
<proteinExistence type="inferred from homology"/>
<evidence type="ECO:0000313" key="11">
    <source>
        <dbReference type="EMBL" id="MBN9643698.1"/>
    </source>
</evidence>
<dbReference type="PROSITE" id="PS00211">
    <property type="entry name" value="ABC_TRANSPORTER_1"/>
    <property type="match status" value="2"/>
</dbReference>
<dbReference type="EMBL" id="JAFLEQ010000008">
    <property type="protein sequence ID" value="MBN9643698.1"/>
    <property type="molecule type" value="Genomic_DNA"/>
</dbReference>
<organism evidence="11 12">
    <name type="scientific">Corynebacterium mendelii</name>
    <dbReference type="NCBI Taxonomy" id="2765362"/>
    <lineage>
        <taxon>Bacteria</taxon>
        <taxon>Bacillati</taxon>
        <taxon>Actinomycetota</taxon>
        <taxon>Actinomycetes</taxon>
        <taxon>Mycobacteriales</taxon>
        <taxon>Corynebacteriaceae</taxon>
        <taxon>Corynebacterium</taxon>
    </lineage>
</organism>
<feature type="region of interest" description="Disordered" evidence="8">
    <location>
        <begin position="514"/>
        <end position="535"/>
    </location>
</feature>
<feature type="domain" description="ABC transmembrane type-1" evidence="10">
    <location>
        <begin position="81"/>
        <end position="264"/>
    </location>
</feature>
<keyword evidence="2 7" id="KW-0812">Transmembrane</keyword>
<keyword evidence="3" id="KW-0547">Nucleotide-binding</keyword>
<name>A0A939E0P6_9CORY</name>
<evidence type="ECO:0000256" key="4">
    <source>
        <dbReference type="ARBA" id="ARBA00022840"/>
    </source>
</evidence>
<evidence type="ECO:0000256" key="1">
    <source>
        <dbReference type="ARBA" id="ARBA00004141"/>
    </source>
</evidence>
<keyword evidence="6 7" id="KW-0472">Membrane</keyword>
<dbReference type="GO" id="GO:0016887">
    <property type="term" value="F:ATP hydrolysis activity"/>
    <property type="evidence" value="ECO:0007669"/>
    <property type="project" value="InterPro"/>
</dbReference>
<comment type="subcellular location">
    <subcellularLocation>
        <location evidence="7">Cell membrane</location>
        <topology evidence="7">Multi-pass membrane protein</topology>
    </subcellularLocation>
    <subcellularLocation>
        <location evidence="1">Membrane</location>
        <topology evidence="1">Multi-pass membrane protein</topology>
    </subcellularLocation>
</comment>
<dbReference type="SUPFAM" id="SSF161098">
    <property type="entry name" value="MetI-like"/>
    <property type="match status" value="1"/>
</dbReference>
<evidence type="ECO:0000256" key="8">
    <source>
        <dbReference type="SAM" id="MobiDB-lite"/>
    </source>
</evidence>
<evidence type="ECO:0000313" key="12">
    <source>
        <dbReference type="Proteomes" id="UP000664332"/>
    </source>
</evidence>
<dbReference type="InterPro" id="IPR000515">
    <property type="entry name" value="MetI-like"/>
</dbReference>
<evidence type="ECO:0000256" key="7">
    <source>
        <dbReference type="RuleBase" id="RU363032"/>
    </source>
</evidence>
<dbReference type="InterPro" id="IPR015854">
    <property type="entry name" value="ABC_transpr_LolD-like"/>
</dbReference>
<feature type="transmembrane region" description="Helical" evidence="7">
    <location>
        <begin position="114"/>
        <end position="135"/>
    </location>
</feature>
<evidence type="ECO:0000256" key="3">
    <source>
        <dbReference type="ARBA" id="ARBA00022741"/>
    </source>
</evidence>
<dbReference type="InterPro" id="IPR027417">
    <property type="entry name" value="P-loop_NTPase"/>
</dbReference>
<sequence length="751" mass="76467">MQRSRRATMIAARKSTHAVLWPLVVLAVLLLVVCAAPLAAPHPVSAPVGPPWSRFNGGVFGTDVLGRDVWSRVVSGGGALVWPSLLIGCATTLAGTTIGLLATQLRILDRALGAVTAVTIAVPATVIVLCCAVLLPSILAVAAVMGVLGVAMCARIIRAAAGPVLATEYVRAARRRGEGPVYMVFGELMPALSSTVISDAAVRVLASLQLLSALHVLGFGPPPPAADWAVMIRENLPGIMLSPWSVAAPALALTVVSIVIIVAFDRLSAAVTPRSAPAARRAAGHPAGGAAAPPGGTAPLIEAVSLVVGDPRSPLLTVDRLVLSPGQILGVCGPSGCGKTTLAEVLVGAQRPGLAVSAGVLRLAGRPLPAAGRARRRLRRRLVGWSEQDPSRTLDGRRTVADVIADGRRSVRETTPHLRRLGLDGSFAARRASSLSGGQAARVSLARALAHNPPLLVLDEPTAGLDAATLKMVTAAIADYAGRGGAVLAISHDHAWLRRITGTIMAVNKDRTVTAHTPQPPAAGGADTPPAPPAGPVLRAWHGITVAVPGTPVADPWDLTVHAGEIIALCAPSGAGKTSVLRALAGDAPAGAVRVTAIPQPVDGATGSGPADTHIMVQDVAGALNPGRSLRAQVARQARTVARLRRADATARADAVLAELGITAAVAGRTPGECSGGQRQRAALARTLVTDPRIIILDEPTTALDPHARQLVMAALAARAAQGAGIVLATHEADTAAEADTIIHLPSAEGG</sequence>
<feature type="transmembrane region" description="Helical" evidence="7">
    <location>
        <begin position="141"/>
        <end position="166"/>
    </location>
</feature>
<dbReference type="InterPro" id="IPR003593">
    <property type="entry name" value="AAA+_ATPase"/>
</dbReference>
<evidence type="ECO:0000259" key="10">
    <source>
        <dbReference type="PROSITE" id="PS50928"/>
    </source>
</evidence>
<dbReference type="Pfam" id="PF00528">
    <property type="entry name" value="BPD_transp_1"/>
    <property type="match status" value="1"/>
</dbReference>
<gene>
    <name evidence="11" type="ORF">JZY06_03510</name>
</gene>
<keyword evidence="7" id="KW-0813">Transport</keyword>
<dbReference type="Gene3D" id="3.40.50.300">
    <property type="entry name" value="P-loop containing nucleotide triphosphate hydrolases"/>
    <property type="match status" value="2"/>
</dbReference>
<evidence type="ECO:0000256" key="2">
    <source>
        <dbReference type="ARBA" id="ARBA00022692"/>
    </source>
</evidence>
<feature type="domain" description="ABC transporter" evidence="9">
    <location>
        <begin position="301"/>
        <end position="534"/>
    </location>
</feature>
<dbReference type="AlphaFoldDB" id="A0A939E0P6"/>
<feature type="domain" description="ABC transporter" evidence="9">
    <location>
        <begin position="538"/>
        <end position="749"/>
    </location>
</feature>
<keyword evidence="4 11" id="KW-0067">ATP-binding</keyword>
<feature type="transmembrane region" description="Helical" evidence="7">
    <location>
        <begin position="80"/>
        <end position="102"/>
    </location>
</feature>